<reference evidence="1" key="1">
    <citation type="submission" date="2021-05" db="EMBL/GenBank/DDBJ databases">
        <authorList>
            <person name="Alioto T."/>
            <person name="Alioto T."/>
            <person name="Gomez Garrido J."/>
        </authorList>
    </citation>
    <scope>NUCLEOTIDE SEQUENCE</scope>
</reference>
<organism evidence="1">
    <name type="scientific">Cacopsylla melanoneura</name>
    <dbReference type="NCBI Taxonomy" id="428564"/>
    <lineage>
        <taxon>Eukaryota</taxon>
        <taxon>Metazoa</taxon>
        <taxon>Ecdysozoa</taxon>
        <taxon>Arthropoda</taxon>
        <taxon>Hexapoda</taxon>
        <taxon>Insecta</taxon>
        <taxon>Pterygota</taxon>
        <taxon>Neoptera</taxon>
        <taxon>Paraneoptera</taxon>
        <taxon>Hemiptera</taxon>
        <taxon>Sternorrhyncha</taxon>
        <taxon>Psylloidea</taxon>
        <taxon>Psyllidae</taxon>
        <taxon>Psyllinae</taxon>
        <taxon>Cacopsylla</taxon>
    </lineage>
</organism>
<dbReference type="EMBL" id="HBUF01075657">
    <property type="protein sequence ID" value="CAG6631032.1"/>
    <property type="molecule type" value="Transcribed_RNA"/>
</dbReference>
<accession>A0A8D8QGS6</accession>
<evidence type="ECO:0000313" key="1">
    <source>
        <dbReference type="EMBL" id="CAG6631032.1"/>
    </source>
</evidence>
<sequence length="110" mass="12879">MGKNKLFPTMLPPDSLTRFPSSELPVMRILFLGFGLLDKEKESISFLLTWFVIVNQCRYNSDSQCFADFRQYPVRYPNKTISDTVHTVANFECNHFTVRNSNRSFLNLKF</sequence>
<protein>
    <submittedName>
        <fullName evidence="1">Uncharacterized protein</fullName>
    </submittedName>
</protein>
<dbReference type="AlphaFoldDB" id="A0A8D8QGS6"/>
<proteinExistence type="predicted"/>
<name>A0A8D8QGS6_9HEMI</name>